<evidence type="ECO:0000313" key="2">
    <source>
        <dbReference type="Proteomes" id="UP000053433"/>
    </source>
</evidence>
<gene>
    <name evidence="1" type="ORF">ASJ35_15060</name>
</gene>
<dbReference type="NCBIfam" id="TIGR03236">
    <property type="entry name" value="dnd_assoc_1"/>
    <property type="match status" value="1"/>
</dbReference>
<evidence type="ECO:0000313" key="1">
    <source>
        <dbReference type="EMBL" id="KUE75185.1"/>
    </source>
</evidence>
<dbReference type="InterPro" id="IPR017645">
    <property type="entry name" value="Dnd_assoc_1"/>
</dbReference>
<proteinExistence type="predicted"/>
<dbReference type="RefSeq" id="WP_058723692.1">
    <property type="nucleotide sequence ID" value="NZ_LMUA01000027.1"/>
</dbReference>
<comment type="caution">
    <text evidence="1">The sequence shown here is derived from an EMBL/GenBank/DDBJ whole genome shotgun (WGS) entry which is preliminary data.</text>
</comment>
<dbReference type="EMBL" id="LMUA01000027">
    <property type="protein sequence ID" value="KUE75185.1"/>
    <property type="molecule type" value="Genomic_DNA"/>
</dbReference>
<dbReference type="AlphaFoldDB" id="A0A0W7TN05"/>
<name>A0A0W7TN05_9FIRM</name>
<accession>A0A0W7TN05</accession>
<evidence type="ECO:0008006" key="3">
    <source>
        <dbReference type="Google" id="ProtNLM"/>
    </source>
</evidence>
<organism evidence="1 2">
    <name type="scientific">Ruthenibacterium lactatiformans</name>
    <dbReference type="NCBI Taxonomy" id="1550024"/>
    <lineage>
        <taxon>Bacteria</taxon>
        <taxon>Bacillati</taxon>
        <taxon>Bacillota</taxon>
        <taxon>Clostridia</taxon>
        <taxon>Eubacteriales</taxon>
        <taxon>Oscillospiraceae</taxon>
        <taxon>Ruthenibacterium</taxon>
    </lineage>
</organism>
<protein>
    <recommendedName>
        <fullName evidence="3">DNA phosphorothioation-dependent restriction protein DptG</fullName>
    </recommendedName>
</protein>
<sequence>MGYQLDLAIFKDTFSVNDEGTRLKHSPGKRFKLFPYIANNNSEAITNLNSLVGRYINHVVRQEPVLLTPDELITKIKEDTEIEPGMDKLFAQVVRNMFFDAQNNIRPINLKMLSQIPCAESNACKLADYLVDVLGDADFLREKVRAAAAKVEKQSNVLEKVAASKLTFSPINATQVLHYQRLTNAVKAPFESDFSYILEARNRTRDYLIPLLEFYYFIYTAQAILQLRRFMEGERDVCIPLYFCLEWEKTSQNRRCFSQGWNLLLEATKSIFAHAVVLEILNQFSENYNPVDYIALRQLINESPEQDHLIAEEIKPLTDAYRKAITDCPAMSELVRTVSADGETAAEIRFLFESVRIQFENTVRSRAYNSYADKFEEYSKKYLKRRGRSGMMLNLSEETLIFLTKICIKDQEKMRLNDVFSEFEKRGVFLDNHSKSEVMHYYEKLNLIEKKSDSGDAQYVKRIL</sequence>
<reference evidence="1 2" key="1">
    <citation type="submission" date="2015-10" db="EMBL/GenBank/DDBJ databases">
        <title>A novel member of the family Ruminococcaceae isolated from human faeces.</title>
        <authorList>
            <person name="Shkoporov A.N."/>
            <person name="Chaplin A.V."/>
            <person name="Motuzova O.V."/>
            <person name="Kafarskaia L.I."/>
            <person name="Efimov B.A."/>
        </authorList>
    </citation>
    <scope>NUCLEOTIDE SEQUENCE [LARGE SCALE GENOMIC DNA]</scope>
    <source>
        <strain evidence="1 2">668</strain>
    </source>
</reference>
<dbReference type="Proteomes" id="UP000053433">
    <property type="component" value="Unassembled WGS sequence"/>
</dbReference>